<name>A0ABT1MIR7_9BACT</name>
<evidence type="ECO:0000256" key="1">
    <source>
        <dbReference type="ARBA" id="ARBA00004141"/>
    </source>
</evidence>
<feature type="transmembrane region" description="Helical" evidence="11">
    <location>
        <begin position="451"/>
        <end position="472"/>
    </location>
</feature>
<sequence length="477" mass="52294">MLVLIVAVFIIGYLLIALEHPIRIDKAAIALLLGMSLWVIYTLGAGEIVPAVDGQALKDYIAASPSLQNLPLVQQCINYIVNVQIIEHMGDISEILFFLIGAMTIVELIDVHGGFTIITNNITTRKKRQLLWLLAFLTFFMSSILDNLTTSIVMIMLLRKIITVQRERWLYACMVIIAANSGGAWSPIGDITTIMLWVKGNVTTMKLIEFVLIPSLVSMIIPVFFISKRLRGELQSIGTAEIDTTCNRISKGKKTTILILGILGLIFVPIFKAATHLPPFMGILLSLGIIWVFTECMYNKLNIDPIDENRVPRILKRIDIPTILFFLGILMAVAVLQATGILTSTAQWLDTNVHNIYIISILLGVLSSIVDNVPLVAAAIGMYPIIDPITLASADPSQAAYLSYFIQDGHFWQFLSYCVGVGGSMLIIGSAAGVVVMGLEKINFIWYLKNITLLALLGYLGGAIVFIGQVLLSAGAI</sequence>
<keyword evidence="7" id="KW-0406">Ion transport</keyword>
<protein>
    <submittedName>
        <fullName evidence="13">Sodium:proton antiporter NhaD</fullName>
    </submittedName>
</protein>
<evidence type="ECO:0000256" key="8">
    <source>
        <dbReference type="ARBA" id="ARBA00023136"/>
    </source>
</evidence>
<dbReference type="InterPro" id="IPR004680">
    <property type="entry name" value="Cit_transptr-like_dom"/>
</dbReference>
<feature type="domain" description="Citrate transporter-like" evidence="12">
    <location>
        <begin position="13"/>
        <end position="387"/>
    </location>
</feature>
<keyword evidence="9" id="KW-0739">Sodium transport</keyword>
<accession>A0ABT1MIR7</accession>
<feature type="transmembrane region" description="Helical" evidence="11">
    <location>
        <begin position="320"/>
        <end position="342"/>
    </location>
</feature>
<evidence type="ECO:0000256" key="3">
    <source>
        <dbReference type="ARBA" id="ARBA00022449"/>
    </source>
</evidence>
<feature type="transmembrane region" description="Helical" evidence="11">
    <location>
        <begin position="414"/>
        <end position="439"/>
    </location>
</feature>
<feature type="transmembrane region" description="Helical" evidence="11">
    <location>
        <begin position="354"/>
        <end position="370"/>
    </location>
</feature>
<dbReference type="EMBL" id="JANDHW010000006">
    <property type="protein sequence ID" value="MCP9611964.1"/>
    <property type="molecule type" value="Genomic_DNA"/>
</dbReference>
<evidence type="ECO:0000256" key="2">
    <source>
        <dbReference type="ARBA" id="ARBA00022448"/>
    </source>
</evidence>
<organism evidence="13 14">
    <name type="scientific">Coprobacter tertius</name>
    <dbReference type="NCBI Taxonomy" id="2944915"/>
    <lineage>
        <taxon>Bacteria</taxon>
        <taxon>Pseudomonadati</taxon>
        <taxon>Bacteroidota</taxon>
        <taxon>Bacteroidia</taxon>
        <taxon>Bacteroidales</taxon>
        <taxon>Barnesiellaceae</taxon>
        <taxon>Coprobacter</taxon>
    </lineage>
</organism>
<keyword evidence="4 11" id="KW-0812">Transmembrane</keyword>
<evidence type="ECO:0000256" key="6">
    <source>
        <dbReference type="ARBA" id="ARBA00023053"/>
    </source>
</evidence>
<reference evidence="13 14" key="1">
    <citation type="submission" date="2022-07" db="EMBL/GenBank/DDBJ databases">
        <title>Fecal culturing of patients with breast cancer.</title>
        <authorList>
            <person name="Teng N.M.Y."/>
            <person name="Kiu R."/>
            <person name="Evans R."/>
            <person name="Baker D.J."/>
            <person name="Zenner C."/>
            <person name="Robinson S.D."/>
            <person name="Hall L.J."/>
        </authorList>
    </citation>
    <scope>NUCLEOTIDE SEQUENCE [LARGE SCALE GENOMIC DNA]</scope>
    <source>
        <strain evidence="13 14">LH1063</strain>
    </source>
</reference>
<feature type="transmembrane region" description="Helical" evidence="11">
    <location>
        <begin position="130"/>
        <end position="157"/>
    </location>
</feature>
<comment type="caution">
    <text evidence="13">The sequence shown here is derived from an EMBL/GenBank/DDBJ whole genome shotgun (WGS) entry which is preliminary data.</text>
</comment>
<dbReference type="Pfam" id="PF03600">
    <property type="entry name" value="CitMHS"/>
    <property type="match status" value="1"/>
</dbReference>
<dbReference type="InterPro" id="IPR045016">
    <property type="entry name" value="NhaD-like"/>
</dbReference>
<keyword evidence="3" id="KW-0050">Antiport</keyword>
<gene>
    <name evidence="13" type="primary">nhaD</name>
    <name evidence="13" type="ORF">NMU02_07670</name>
</gene>
<feature type="transmembrane region" description="Helical" evidence="11">
    <location>
        <begin position="169"/>
        <end position="188"/>
    </location>
</feature>
<feature type="transmembrane region" description="Helical" evidence="11">
    <location>
        <begin position="95"/>
        <end position="118"/>
    </location>
</feature>
<evidence type="ECO:0000256" key="4">
    <source>
        <dbReference type="ARBA" id="ARBA00022692"/>
    </source>
</evidence>
<evidence type="ECO:0000256" key="9">
    <source>
        <dbReference type="ARBA" id="ARBA00023201"/>
    </source>
</evidence>
<evidence type="ECO:0000256" key="10">
    <source>
        <dbReference type="ARBA" id="ARBA00025753"/>
    </source>
</evidence>
<comment type="similarity">
    <text evidence="10">Belongs to the NhaD Na(+)/H(+) (TC 2.A.62) antiporter family.</text>
</comment>
<evidence type="ECO:0000313" key="13">
    <source>
        <dbReference type="EMBL" id="MCP9611964.1"/>
    </source>
</evidence>
<feature type="transmembrane region" description="Helical" evidence="11">
    <location>
        <begin position="27"/>
        <end position="49"/>
    </location>
</feature>
<evidence type="ECO:0000256" key="11">
    <source>
        <dbReference type="SAM" id="Phobius"/>
    </source>
</evidence>
<dbReference type="Proteomes" id="UP001205603">
    <property type="component" value="Unassembled WGS sequence"/>
</dbReference>
<dbReference type="NCBIfam" id="NF038006">
    <property type="entry name" value="NhaD_1"/>
    <property type="match status" value="1"/>
</dbReference>
<feature type="transmembrane region" description="Helical" evidence="11">
    <location>
        <begin position="257"/>
        <end position="274"/>
    </location>
</feature>
<dbReference type="PANTHER" id="PTHR43269:SF2">
    <property type="entry name" value="SODIUM_PROTON ANTIPORTER 1-RELATED"/>
    <property type="match status" value="1"/>
</dbReference>
<evidence type="ECO:0000313" key="14">
    <source>
        <dbReference type="Proteomes" id="UP001205603"/>
    </source>
</evidence>
<evidence type="ECO:0000259" key="12">
    <source>
        <dbReference type="Pfam" id="PF03600"/>
    </source>
</evidence>
<keyword evidence="8 11" id="KW-0472">Membrane</keyword>
<keyword evidence="14" id="KW-1185">Reference proteome</keyword>
<feature type="transmembrane region" description="Helical" evidence="11">
    <location>
        <begin position="208"/>
        <end position="226"/>
    </location>
</feature>
<dbReference type="RefSeq" id="WP_255027143.1">
    <property type="nucleotide sequence ID" value="NZ_JANDHW010000006.1"/>
</dbReference>
<keyword evidence="2" id="KW-0813">Transport</keyword>
<evidence type="ECO:0000256" key="5">
    <source>
        <dbReference type="ARBA" id="ARBA00022989"/>
    </source>
</evidence>
<keyword evidence="5 11" id="KW-1133">Transmembrane helix</keyword>
<proteinExistence type="inferred from homology"/>
<keyword evidence="6" id="KW-0915">Sodium</keyword>
<evidence type="ECO:0000256" key="7">
    <source>
        <dbReference type="ARBA" id="ARBA00023065"/>
    </source>
</evidence>
<dbReference type="PANTHER" id="PTHR43269">
    <property type="entry name" value="SODIUM/PROTON ANTIPORTER 1-RELATED"/>
    <property type="match status" value="1"/>
</dbReference>
<comment type="subcellular location">
    <subcellularLocation>
        <location evidence="1">Membrane</location>
        <topology evidence="1">Multi-pass membrane protein</topology>
    </subcellularLocation>
</comment>
<feature type="transmembrane region" description="Helical" evidence="11">
    <location>
        <begin position="280"/>
        <end position="299"/>
    </location>
</feature>